<protein>
    <submittedName>
        <fullName evidence="1">Uncharacterized protein</fullName>
    </submittedName>
</protein>
<gene>
    <name evidence="1" type="ORF">PYCCODRAFT_212820</name>
</gene>
<evidence type="ECO:0000313" key="2">
    <source>
        <dbReference type="Proteomes" id="UP000193067"/>
    </source>
</evidence>
<dbReference type="Proteomes" id="UP000193067">
    <property type="component" value="Unassembled WGS sequence"/>
</dbReference>
<accession>A0A1Y2IT84</accession>
<name>A0A1Y2IT84_TRAC3</name>
<reference evidence="1 2" key="1">
    <citation type="journal article" date="2015" name="Biotechnol. Biofuels">
        <title>Enhanced degradation of softwood versus hardwood by the white-rot fungus Pycnoporus coccineus.</title>
        <authorList>
            <person name="Couturier M."/>
            <person name="Navarro D."/>
            <person name="Chevret D."/>
            <person name="Henrissat B."/>
            <person name="Piumi F."/>
            <person name="Ruiz-Duenas F.J."/>
            <person name="Martinez A.T."/>
            <person name="Grigoriev I.V."/>
            <person name="Riley R."/>
            <person name="Lipzen A."/>
            <person name="Berrin J.G."/>
            <person name="Master E.R."/>
            <person name="Rosso M.N."/>
        </authorList>
    </citation>
    <scope>NUCLEOTIDE SEQUENCE [LARGE SCALE GENOMIC DNA]</scope>
    <source>
        <strain evidence="1 2">BRFM310</strain>
    </source>
</reference>
<sequence>MVMLVIISFPVAAFIPSEEPVRCPRGAPTSHRLSLPSKSEIFLMFPALLSQPLCSVTLAINSCAVDPYHPEAQGASLWADFSSKLPEACFCVSYRDVKATSHHLGG</sequence>
<evidence type="ECO:0000313" key="1">
    <source>
        <dbReference type="EMBL" id="OSD03401.1"/>
    </source>
</evidence>
<proteinExistence type="predicted"/>
<dbReference type="AlphaFoldDB" id="A0A1Y2IT84"/>
<keyword evidence="2" id="KW-1185">Reference proteome</keyword>
<organism evidence="1 2">
    <name type="scientific">Trametes coccinea (strain BRFM310)</name>
    <name type="common">Pycnoporus coccineus</name>
    <dbReference type="NCBI Taxonomy" id="1353009"/>
    <lineage>
        <taxon>Eukaryota</taxon>
        <taxon>Fungi</taxon>
        <taxon>Dikarya</taxon>
        <taxon>Basidiomycota</taxon>
        <taxon>Agaricomycotina</taxon>
        <taxon>Agaricomycetes</taxon>
        <taxon>Polyporales</taxon>
        <taxon>Polyporaceae</taxon>
        <taxon>Trametes</taxon>
    </lineage>
</organism>
<dbReference type="EMBL" id="KZ084100">
    <property type="protein sequence ID" value="OSD03401.1"/>
    <property type="molecule type" value="Genomic_DNA"/>
</dbReference>